<name>A0ABP1RSM0_9HEXA</name>
<dbReference type="EMBL" id="CAXLJM020000105">
    <property type="protein sequence ID" value="CAL8134706.1"/>
    <property type="molecule type" value="Genomic_DNA"/>
</dbReference>
<accession>A0ABP1RSM0</accession>
<sequence>MAERRLSLANGKDTTEDSDLIDLNSPVSSMRRRRLFDDRRKSDADSEGDGVEEDAEKENKVHFDCKNNEIVYEACGSYVNTYRRSPIMSSSMMEDAHAADGEILTGSVWPRSSSFLDISRISNVSLEALPGHSNSENGQPDFQAEISDLNLRLQKQNDDNASLKNRLTEAQEDYFNVLQNQRDELDKKSYELKGMHERVKRLERELNDKNQQISSLEDRNTVLYNRITRLENECSMYHKERKELYLEIEELKGESRKTLTLFTKQEEEKCKIQAAAVLADQQWSEKVKWLNDQVDPLKRTVDELSQKIEELQLEKLDLESQNKRERGIDHYSSPALCQLRELSHLESFDVMDVSSDDIETELLVAEGRFPPDQPMTVTQRFDVAIQCGNVDQYKVLEQDVNDLYALLTEISEMLYSIRHMTLASSSTGNDDELCKVDQIPNGSGGGSGEPISKSKKKKNKGEQVKDAQQGSGGVAAGENKESDLLSESNATVVVRQINQELAEFREQLKKSQELFSVLRFNSTQSLSLTKSCPGLTVDPADALSKSSSSNHNNKAVSCGTQTDSPVIETPVLAQKLALRSAASSAQDSHLHHHHHLNLMMSGGGLPDFMTNDSMDNPSFDKLSDDGSVRVRDDLSMVLEVSEQETETSPGAARRTMSFDKGSINRPKLTRMPNATEEEEPHCSNSNHHHNHNSRGVGNGSSNGDHLTVEDGITSDNDYVSATSSQAESVYLSLERPLKVTVSSKEGDRSSGGNYRSCASSISGRSRVGTGGACGSAQGVNAPDCDTASLVSEGNTTFGSPLSSPSSPYWTPSQGSSSQETLTPLDGDRTPVNEEIERPYHSSTEICSVSYRRSPFMGSPSQSEPSDYRRMGVIPQSELPAMLQNAFDPVGRATNPHAKFLTNDEWQQLRQDQDLNDQEAYRKQFAQEEGNEEDGGASGVEGAPQKSHSAFALDEEAEKYLGLLPNLVEELFQTFDVMRDKKQAPTKEDLEDLERKFNHMAEVFQTDHTNLDQRITALSKDYKESQLKLKEFSQSLKSSISRLKEISKSNGTVPEDLLDVIKTLNSTSEEFEMYSDTMRRISRRMGMMDVQNRLHKMLDVMILYVHIIRTNFDNLQTDYIKAKKLLEENNVAFSGNRALGPLQNNNNNDEKCLWDEEELENSHSDRCDDGDSEPEKILQHLLGPKKSSAGLSRKERPILKEKRSSDSLLVRCMAEGYEVLRRELFWPWNMEQTIKGLKQGFSVILMILGLFVFLRGFLPSVSAIDDGCVTNPSFFKSIGEYFSYCGDLSHSEPPII</sequence>
<reference evidence="3 4" key="1">
    <citation type="submission" date="2024-08" db="EMBL/GenBank/DDBJ databases">
        <authorList>
            <person name="Cucini C."/>
            <person name="Frati F."/>
        </authorList>
    </citation>
    <scope>NUCLEOTIDE SEQUENCE [LARGE SCALE GENOMIC DNA]</scope>
</reference>
<evidence type="ECO:0000256" key="1">
    <source>
        <dbReference type="SAM" id="Coils"/>
    </source>
</evidence>
<feature type="region of interest" description="Disordered" evidence="2">
    <location>
        <begin position="662"/>
        <end position="712"/>
    </location>
</feature>
<feature type="region of interest" description="Disordered" evidence="2">
    <location>
        <begin position="1"/>
        <end position="58"/>
    </location>
</feature>
<gene>
    <name evidence="3" type="ORF">ODALV1_LOCUS25644</name>
</gene>
<keyword evidence="4" id="KW-1185">Reference proteome</keyword>
<evidence type="ECO:0000313" key="4">
    <source>
        <dbReference type="Proteomes" id="UP001642540"/>
    </source>
</evidence>
<feature type="region of interest" description="Disordered" evidence="2">
    <location>
        <begin position="740"/>
        <end position="772"/>
    </location>
</feature>
<feature type="compositionally biased region" description="Polar residues" evidence="2">
    <location>
        <begin position="750"/>
        <end position="763"/>
    </location>
</feature>
<feature type="region of interest" description="Disordered" evidence="2">
    <location>
        <begin position="923"/>
        <end position="945"/>
    </location>
</feature>
<proteinExistence type="predicted"/>
<feature type="compositionally biased region" description="Acidic residues" evidence="2">
    <location>
        <begin position="45"/>
        <end position="56"/>
    </location>
</feature>
<feature type="compositionally biased region" description="Polar residues" evidence="2">
    <location>
        <begin position="791"/>
        <end position="821"/>
    </location>
</feature>
<evidence type="ECO:0000256" key="2">
    <source>
        <dbReference type="SAM" id="MobiDB-lite"/>
    </source>
</evidence>
<evidence type="ECO:0000313" key="3">
    <source>
        <dbReference type="EMBL" id="CAL8134706.1"/>
    </source>
</evidence>
<feature type="coiled-coil region" evidence="1">
    <location>
        <begin position="294"/>
        <end position="328"/>
    </location>
</feature>
<comment type="caution">
    <text evidence="3">The sequence shown here is derived from an EMBL/GenBank/DDBJ whole genome shotgun (WGS) entry which is preliminary data.</text>
</comment>
<keyword evidence="1" id="KW-0175">Coiled coil</keyword>
<feature type="region of interest" description="Disordered" evidence="2">
    <location>
        <begin position="426"/>
        <end position="482"/>
    </location>
</feature>
<feature type="region of interest" description="Disordered" evidence="2">
    <location>
        <begin position="791"/>
        <end position="831"/>
    </location>
</feature>
<dbReference type="Proteomes" id="UP001642540">
    <property type="component" value="Unassembled WGS sequence"/>
</dbReference>
<feature type="compositionally biased region" description="Low complexity" evidence="2">
    <location>
        <begin position="693"/>
        <end position="703"/>
    </location>
</feature>
<feature type="compositionally biased region" description="Basic and acidic residues" evidence="2">
    <location>
        <begin position="35"/>
        <end position="44"/>
    </location>
</feature>
<protein>
    <submittedName>
        <fullName evidence="3">Uncharacterized protein</fullName>
    </submittedName>
</protein>
<feature type="coiled-coil region" evidence="1">
    <location>
        <begin position="146"/>
        <end position="247"/>
    </location>
</feature>
<organism evidence="3 4">
    <name type="scientific">Orchesella dallaii</name>
    <dbReference type="NCBI Taxonomy" id="48710"/>
    <lineage>
        <taxon>Eukaryota</taxon>
        <taxon>Metazoa</taxon>
        <taxon>Ecdysozoa</taxon>
        <taxon>Arthropoda</taxon>
        <taxon>Hexapoda</taxon>
        <taxon>Collembola</taxon>
        <taxon>Entomobryomorpha</taxon>
        <taxon>Entomobryoidea</taxon>
        <taxon>Orchesellidae</taxon>
        <taxon>Orchesellinae</taxon>
        <taxon>Orchesella</taxon>
    </lineage>
</organism>